<dbReference type="GO" id="GO:0006228">
    <property type="term" value="P:UTP biosynthetic process"/>
    <property type="evidence" value="ECO:0007669"/>
    <property type="project" value="InterPro"/>
</dbReference>
<name>A0A0P7V276_SCLFO</name>
<gene>
    <name evidence="6" type="ORF">Z043_112818</name>
</gene>
<evidence type="ECO:0000256" key="2">
    <source>
        <dbReference type="PROSITE-ProRule" id="PRU00706"/>
    </source>
</evidence>
<dbReference type="CDD" id="cd04416">
    <property type="entry name" value="NDPk_TX"/>
    <property type="match status" value="2"/>
</dbReference>
<comment type="caution">
    <text evidence="6">The sequence shown here is derived from an EMBL/GenBank/DDBJ whole genome shotgun (WGS) entry which is preliminary data.</text>
</comment>
<accession>A0A0P7V276</accession>
<dbReference type="EMBL" id="JARO02004456">
    <property type="protein sequence ID" value="KPP68503.1"/>
    <property type="molecule type" value="Genomic_DNA"/>
</dbReference>
<evidence type="ECO:0000259" key="5">
    <source>
        <dbReference type="SMART" id="SM00562"/>
    </source>
</evidence>
<evidence type="ECO:0000256" key="1">
    <source>
        <dbReference type="ARBA" id="ARBA00008142"/>
    </source>
</evidence>
<evidence type="ECO:0000256" key="3">
    <source>
        <dbReference type="RuleBase" id="RU004011"/>
    </source>
</evidence>
<dbReference type="Pfam" id="PF00334">
    <property type="entry name" value="NDK"/>
    <property type="match status" value="2"/>
</dbReference>
<feature type="binding site" evidence="2">
    <location>
        <position position="550"/>
    </location>
    <ligand>
        <name>ATP</name>
        <dbReference type="ChEBI" id="CHEBI:30616"/>
    </ligand>
</feature>
<feature type="domain" description="Nucleoside diphosphate kinase-like" evidence="5">
    <location>
        <begin position="312"/>
        <end position="446"/>
    </location>
</feature>
<feature type="domain" description="Nucleoside diphosphate kinase-like" evidence="5">
    <location>
        <begin position="158"/>
        <end position="302"/>
    </location>
</feature>
<dbReference type="InterPro" id="IPR036249">
    <property type="entry name" value="Thioredoxin-like_sf"/>
</dbReference>
<feature type="binding site" evidence="2">
    <location>
        <position position="536"/>
    </location>
    <ligand>
        <name>ATP</name>
        <dbReference type="ChEBI" id="CHEBI:30616"/>
    </ligand>
</feature>
<dbReference type="GO" id="GO:0006183">
    <property type="term" value="P:GTP biosynthetic process"/>
    <property type="evidence" value="ECO:0007669"/>
    <property type="project" value="InterPro"/>
</dbReference>
<dbReference type="AlphaFoldDB" id="A0A0P7V276"/>
<dbReference type="PANTHER" id="PTHR46135:SF5">
    <property type="entry name" value="THIOREDOXIN DOMAIN-CONTAINING PROTEIN 6 ISOFORM X1"/>
    <property type="match status" value="1"/>
</dbReference>
<dbReference type="GO" id="GO:0004550">
    <property type="term" value="F:nucleoside diphosphate kinase activity"/>
    <property type="evidence" value="ECO:0007669"/>
    <property type="project" value="InterPro"/>
</dbReference>
<dbReference type="Gene3D" id="3.40.30.10">
    <property type="entry name" value="Glutaredoxin"/>
    <property type="match status" value="1"/>
</dbReference>
<sequence length="647" mass="70796">MAGKKKEVKLQVAVTNQEQWDHMLATKGLTVVDVHQQWCGPCQAVLSLFRKIKNELGDDLLHFAMAEADSVDTLKGYRGNCEPTFLFYAGGELVGVLRGANGPLLQKMVVEELAQERKVLEQGGERRVVTDEALTDKADTETTQVKRSEEEVPVPAGKPYTVALIKPDAVAHGKAPEILMTVQDAGFEILAQEERALSRAEAEHLYEHRAAEPYFEELVQHMSSGPCLALLVSRPEELGDVVLALREFIGPPSTEEARRLFPNSVRAQFGSDAPYSAVHSSANRARASRELELFFPTSTLSLAEYGPKEDAVERTLALILAPVPRESRDEILQHIHDAGFSVAVEREAVLTEEEVRLLYREELEEDYFPTLLGNTLSGPLLALVLVGPAAVQRWKTMLGPKDVEQAQRDAPDSLGARFAVSGEALSQLYGSRSAEDAEREIQLLFPAEQTLAFIKPDAMQEHRGKILEEIQRSGFNVVQAKEMVLSASMAGLLYRGLEEQPFFNMLVKFMCSGPSMVLVLSRYNAVEEWRVMMGPTNPSQAMDTAPGSLRARFSKDILQNAVHGSSNAQRAAEEIRALFRKEPHDEGGRGSEQELSQAASEGDGTTASQEALADTVGLDSGQPVQGLKRSPQADAVMGEPAAQGGGK</sequence>
<dbReference type="SUPFAM" id="SSF54919">
    <property type="entry name" value="Nucleoside diphosphate kinase, NDK"/>
    <property type="match status" value="3"/>
</dbReference>
<protein>
    <submittedName>
        <fullName evidence="6">Thioredoxin domain-containing protein 3-like</fullName>
    </submittedName>
</protein>
<organism evidence="6 7">
    <name type="scientific">Scleropages formosus</name>
    <name type="common">Asian bonytongue</name>
    <name type="synonym">Osteoglossum formosum</name>
    <dbReference type="NCBI Taxonomy" id="113540"/>
    <lineage>
        <taxon>Eukaryota</taxon>
        <taxon>Metazoa</taxon>
        <taxon>Chordata</taxon>
        <taxon>Craniata</taxon>
        <taxon>Vertebrata</taxon>
        <taxon>Euteleostomi</taxon>
        <taxon>Actinopterygii</taxon>
        <taxon>Neopterygii</taxon>
        <taxon>Teleostei</taxon>
        <taxon>Osteoglossocephala</taxon>
        <taxon>Osteoglossomorpha</taxon>
        <taxon>Osteoglossiformes</taxon>
        <taxon>Osteoglossidae</taxon>
        <taxon>Scleropages</taxon>
    </lineage>
</organism>
<feature type="active site" description="Pros-phosphohistidine intermediate" evidence="2">
    <location>
        <position position="563"/>
    </location>
</feature>
<dbReference type="InterPro" id="IPR001564">
    <property type="entry name" value="Nucleoside_diP_kinase"/>
</dbReference>
<dbReference type="Gene3D" id="3.30.70.141">
    <property type="entry name" value="Nucleoside diphosphate kinase-like domain"/>
    <property type="match status" value="3"/>
</dbReference>
<reference evidence="6 7" key="1">
    <citation type="submission" date="2015-08" db="EMBL/GenBank/DDBJ databases">
        <title>The genome of the Asian arowana (Scleropages formosus).</title>
        <authorList>
            <person name="Tan M.H."/>
            <person name="Gan H.M."/>
            <person name="Croft L.J."/>
            <person name="Austin C.M."/>
        </authorList>
    </citation>
    <scope>NUCLEOTIDE SEQUENCE [LARGE SCALE GENOMIC DNA]</scope>
    <source>
        <strain evidence="6">Aro1</strain>
    </source>
</reference>
<dbReference type="PANTHER" id="PTHR46135">
    <property type="entry name" value="NME/NM23 FAMILY MEMBER 8"/>
    <property type="match status" value="1"/>
</dbReference>
<dbReference type="PROSITE" id="PS00194">
    <property type="entry name" value="THIOREDOXIN_1"/>
    <property type="match status" value="1"/>
</dbReference>
<dbReference type="InterPro" id="IPR017937">
    <property type="entry name" value="Thioredoxin_CS"/>
</dbReference>
<dbReference type="PROSITE" id="PS51374">
    <property type="entry name" value="NDPK_LIKE"/>
    <property type="match status" value="3"/>
</dbReference>
<dbReference type="STRING" id="113540.ENSSFOP00015039819"/>
<dbReference type="SMART" id="SM00562">
    <property type="entry name" value="NDK"/>
    <property type="match status" value="3"/>
</dbReference>
<dbReference type="SUPFAM" id="SSF52833">
    <property type="entry name" value="Thioredoxin-like"/>
    <property type="match status" value="1"/>
</dbReference>
<dbReference type="InterPro" id="IPR051766">
    <property type="entry name" value="TXND_domain-containing"/>
</dbReference>
<proteinExistence type="inferred from homology"/>
<feature type="compositionally biased region" description="Polar residues" evidence="4">
    <location>
        <begin position="593"/>
        <end position="609"/>
    </location>
</feature>
<feature type="region of interest" description="Disordered" evidence="4">
    <location>
        <begin position="583"/>
        <end position="647"/>
    </location>
</feature>
<comment type="caution">
    <text evidence="2">Lacks conserved residue(s) required for the propagation of feature annotation.</text>
</comment>
<dbReference type="InterPro" id="IPR036850">
    <property type="entry name" value="NDK-like_dom_sf"/>
</dbReference>
<evidence type="ECO:0000256" key="4">
    <source>
        <dbReference type="SAM" id="MobiDB-lite"/>
    </source>
</evidence>
<feature type="binding site" evidence="2">
    <location>
        <position position="560"/>
    </location>
    <ligand>
        <name>ATP</name>
        <dbReference type="ChEBI" id="CHEBI:30616"/>
    </ligand>
</feature>
<feature type="binding site" evidence="2">
    <location>
        <position position="530"/>
    </location>
    <ligand>
        <name>ATP</name>
        <dbReference type="ChEBI" id="CHEBI:30616"/>
    </ligand>
</feature>
<feature type="binding site" evidence="2">
    <location>
        <position position="502"/>
    </location>
    <ligand>
        <name>ATP</name>
        <dbReference type="ChEBI" id="CHEBI:30616"/>
    </ligand>
</feature>
<evidence type="ECO:0000313" key="7">
    <source>
        <dbReference type="Proteomes" id="UP000034805"/>
    </source>
</evidence>
<feature type="compositionally biased region" description="Basic and acidic residues" evidence="4">
    <location>
        <begin position="583"/>
        <end position="592"/>
    </location>
</feature>
<comment type="similarity">
    <text evidence="1 2 3">Belongs to the NDK family.</text>
</comment>
<feature type="domain" description="Nucleoside diphosphate kinase-like" evidence="5">
    <location>
        <begin position="447"/>
        <end position="586"/>
    </location>
</feature>
<dbReference type="GO" id="GO:0006241">
    <property type="term" value="P:CTP biosynthetic process"/>
    <property type="evidence" value="ECO:0007669"/>
    <property type="project" value="InterPro"/>
</dbReference>
<dbReference type="PRINTS" id="PR01243">
    <property type="entry name" value="NUCDPKINASE"/>
</dbReference>
<feature type="binding site" evidence="2">
    <location>
        <position position="455"/>
    </location>
    <ligand>
        <name>ATP</name>
        <dbReference type="ChEBI" id="CHEBI:30616"/>
    </ligand>
</feature>
<dbReference type="CDD" id="cd02948">
    <property type="entry name" value="TRX_NDPK"/>
    <property type="match status" value="1"/>
</dbReference>
<dbReference type="InterPro" id="IPR034907">
    <property type="entry name" value="NDK-like_dom"/>
</dbReference>
<evidence type="ECO:0000313" key="6">
    <source>
        <dbReference type="EMBL" id="KPP68503.1"/>
    </source>
</evidence>
<feature type="active site" description="Pros-phosphohistidine intermediate" evidence="2">
    <location>
        <position position="279"/>
    </location>
</feature>
<dbReference type="Proteomes" id="UP000034805">
    <property type="component" value="Unassembled WGS sequence"/>
</dbReference>
<dbReference type="Pfam" id="PF00085">
    <property type="entry name" value="Thioredoxin"/>
    <property type="match status" value="1"/>
</dbReference>
<dbReference type="InterPro" id="IPR013766">
    <property type="entry name" value="Thioredoxin_domain"/>
</dbReference>